<keyword evidence="11" id="KW-1185">Reference proteome</keyword>
<evidence type="ECO:0000256" key="1">
    <source>
        <dbReference type="ARBA" id="ARBA00005205"/>
    </source>
</evidence>
<accession>A0A8J5N4H9</accession>
<evidence type="ECO:0000256" key="2">
    <source>
        <dbReference type="ARBA" id="ARBA00005525"/>
    </source>
</evidence>
<feature type="region of interest" description="Disordered" evidence="7">
    <location>
        <begin position="1"/>
        <end position="50"/>
    </location>
</feature>
<keyword evidence="4" id="KW-0028">Amino-acid biosynthesis</keyword>
<dbReference type="HAMAP" id="MF_01925">
    <property type="entry name" value="P5C_reductase"/>
    <property type="match status" value="1"/>
</dbReference>
<dbReference type="Proteomes" id="UP000747542">
    <property type="component" value="Unassembled WGS sequence"/>
</dbReference>
<dbReference type="FunFam" id="1.10.3730.10:FF:000001">
    <property type="entry name" value="Pyrroline-5-carboxylate reductase"/>
    <property type="match status" value="1"/>
</dbReference>
<dbReference type="Gene3D" id="1.10.3730.10">
    <property type="entry name" value="ProC C-terminal domain-like"/>
    <property type="match status" value="1"/>
</dbReference>
<dbReference type="InterPro" id="IPR000304">
    <property type="entry name" value="Pyrroline-COOH_reductase"/>
</dbReference>
<comment type="caution">
    <text evidence="10">The sequence shown here is derived from an EMBL/GenBank/DDBJ whole genome shotgun (WGS) entry which is preliminary data.</text>
</comment>
<evidence type="ECO:0000256" key="7">
    <source>
        <dbReference type="SAM" id="MobiDB-lite"/>
    </source>
</evidence>
<dbReference type="InterPro" id="IPR036291">
    <property type="entry name" value="NAD(P)-bd_dom_sf"/>
</dbReference>
<name>A0A8J5N4H9_HOMAM</name>
<dbReference type="AlphaFoldDB" id="A0A8J5N4H9"/>
<comment type="pathway">
    <text evidence="1">Amino-acid biosynthesis; L-proline biosynthesis; L-proline from L-glutamate 5-semialdehyde: step 1/1.</text>
</comment>
<dbReference type="GO" id="GO:0004735">
    <property type="term" value="F:pyrroline-5-carboxylate reductase activity"/>
    <property type="evidence" value="ECO:0007669"/>
    <property type="project" value="UniProtKB-EC"/>
</dbReference>
<keyword evidence="4" id="KW-0641">Proline biosynthesis</keyword>
<keyword evidence="5" id="KW-0521">NADP</keyword>
<evidence type="ECO:0000256" key="3">
    <source>
        <dbReference type="ARBA" id="ARBA00012855"/>
    </source>
</evidence>
<dbReference type="PANTHER" id="PTHR11645">
    <property type="entry name" value="PYRROLINE-5-CARBOXYLATE REDUCTASE"/>
    <property type="match status" value="1"/>
</dbReference>
<dbReference type="Pfam" id="PF14748">
    <property type="entry name" value="P5CR_dimer"/>
    <property type="match status" value="1"/>
</dbReference>
<dbReference type="UniPathway" id="UPA00098">
    <property type="reaction ID" value="UER00361"/>
</dbReference>
<dbReference type="InterPro" id="IPR029036">
    <property type="entry name" value="P5CR_dimer"/>
</dbReference>
<dbReference type="GO" id="GO:0055129">
    <property type="term" value="P:L-proline biosynthetic process"/>
    <property type="evidence" value="ECO:0007669"/>
    <property type="project" value="UniProtKB-UniPathway"/>
</dbReference>
<dbReference type="InterPro" id="IPR008927">
    <property type="entry name" value="6-PGluconate_DH-like_C_sf"/>
</dbReference>
<dbReference type="Pfam" id="PF03807">
    <property type="entry name" value="F420_oxidored"/>
    <property type="match status" value="1"/>
</dbReference>
<feature type="domain" description="Pyrroline-5-carboxylate reductase dimerisation" evidence="9">
    <location>
        <begin position="286"/>
        <end position="390"/>
    </location>
</feature>
<evidence type="ECO:0000259" key="8">
    <source>
        <dbReference type="Pfam" id="PF03807"/>
    </source>
</evidence>
<dbReference type="PANTHER" id="PTHR11645:SF69">
    <property type="entry name" value="PYRROLINE-5-CARBOXYLATE REDUCTASE"/>
    <property type="match status" value="1"/>
</dbReference>
<comment type="similarity">
    <text evidence="2">Belongs to the pyrroline-5-carboxylate reductase family.</text>
</comment>
<evidence type="ECO:0000256" key="4">
    <source>
        <dbReference type="ARBA" id="ARBA00022650"/>
    </source>
</evidence>
<dbReference type="Gene3D" id="3.40.50.720">
    <property type="entry name" value="NAD(P)-binding Rossmann-like Domain"/>
    <property type="match status" value="1"/>
</dbReference>
<evidence type="ECO:0000313" key="10">
    <source>
        <dbReference type="EMBL" id="KAG7173171.1"/>
    </source>
</evidence>
<evidence type="ECO:0000256" key="6">
    <source>
        <dbReference type="ARBA" id="ARBA00023002"/>
    </source>
</evidence>
<evidence type="ECO:0000313" key="11">
    <source>
        <dbReference type="Proteomes" id="UP000747542"/>
    </source>
</evidence>
<proteinExistence type="inferred from homology"/>
<keyword evidence="6" id="KW-0560">Oxidoreductase</keyword>
<organism evidence="10 11">
    <name type="scientific">Homarus americanus</name>
    <name type="common">American lobster</name>
    <dbReference type="NCBI Taxonomy" id="6706"/>
    <lineage>
        <taxon>Eukaryota</taxon>
        <taxon>Metazoa</taxon>
        <taxon>Ecdysozoa</taxon>
        <taxon>Arthropoda</taxon>
        <taxon>Crustacea</taxon>
        <taxon>Multicrustacea</taxon>
        <taxon>Malacostraca</taxon>
        <taxon>Eumalacostraca</taxon>
        <taxon>Eucarida</taxon>
        <taxon>Decapoda</taxon>
        <taxon>Pleocyemata</taxon>
        <taxon>Astacidea</taxon>
        <taxon>Nephropoidea</taxon>
        <taxon>Nephropidae</taxon>
        <taxon>Homarus</taxon>
    </lineage>
</organism>
<dbReference type="SUPFAM" id="SSF48179">
    <property type="entry name" value="6-phosphogluconate dehydrogenase C-terminal domain-like"/>
    <property type="match status" value="1"/>
</dbReference>
<feature type="domain" description="Pyrroline-5-carboxylate reductase catalytic N-terminal" evidence="8">
    <location>
        <begin position="150"/>
        <end position="217"/>
    </location>
</feature>
<feature type="compositionally biased region" description="Acidic residues" evidence="7">
    <location>
        <begin position="17"/>
        <end position="34"/>
    </location>
</feature>
<reference evidence="10" key="1">
    <citation type="journal article" date="2021" name="Sci. Adv.">
        <title>The American lobster genome reveals insights on longevity, neural, and immune adaptations.</title>
        <authorList>
            <person name="Polinski J.M."/>
            <person name="Zimin A.V."/>
            <person name="Clark K.F."/>
            <person name="Kohn A.B."/>
            <person name="Sadowski N."/>
            <person name="Timp W."/>
            <person name="Ptitsyn A."/>
            <person name="Khanna P."/>
            <person name="Romanova D.Y."/>
            <person name="Williams P."/>
            <person name="Greenwood S.J."/>
            <person name="Moroz L.L."/>
            <person name="Walt D.R."/>
            <person name="Bodnar A.G."/>
        </authorList>
    </citation>
    <scope>NUCLEOTIDE SEQUENCE</scope>
    <source>
        <strain evidence="10">GMGI-L3</strain>
    </source>
</reference>
<dbReference type="EMBL" id="JAHLQT010010178">
    <property type="protein sequence ID" value="KAG7173171.1"/>
    <property type="molecule type" value="Genomic_DNA"/>
</dbReference>
<gene>
    <name evidence="10" type="primary">PYCR1-L</name>
    <name evidence="10" type="ORF">Hamer_G008708</name>
</gene>
<dbReference type="SUPFAM" id="SSF51735">
    <property type="entry name" value="NAD(P)-binding Rossmann-fold domains"/>
    <property type="match status" value="1"/>
</dbReference>
<evidence type="ECO:0000259" key="9">
    <source>
        <dbReference type="Pfam" id="PF14748"/>
    </source>
</evidence>
<evidence type="ECO:0000256" key="5">
    <source>
        <dbReference type="ARBA" id="ARBA00022857"/>
    </source>
</evidence>
<sequence>MTTRRPLNKPIKLEQYDLSDEPEIQENEKEEEIVEETKFKSKRRKQENASPYHPRRFVTRWLTIPEIRGWIHPLRSDPAHVWCKFCRKKIRAHLSDMKVHTKTRKHQKNMKLVLPELPTEAGMEIDHKEVVISFPSSKLYHEDLIGLIDPSHVMASAPSDRNLTKLRSLGVKTTHDNNEVVKHSDVIFLCVKPHHLTDMIGDLNALERSHNPLFVSIITGFDIKTLEEMLTALIDYPRVIRLMPNTPSMVGQGCCVYTLGSHTPEAYNEVMNSMLSSIGLSAEIPEYQMDAACGLAGSGPAYIYAAIEALADGGVKMGLPRQLAQTLAAQMVKGAATMVLESGKHPGQLKDEVCSPGGTTIAAMHSLEKNGLRNALISAVEASALRSKELGTKK</sequence>
<dbReference type="InterPro" id="IPR028939">
    <property type="entry name" value="P5C_Rdtase_cat_N"/>
</dbReference>
<dbReference type="NCBIfam" id="TIGR00112">
    <property type="entry name" value="proC"/>
    <property type="match status" value="1"/>
</dbReference>
<protein>
    <recommendedName>
        <fullName evidence="3">pyrroline-5-carboxylate reductase</fullName>
        <ecNumber evidence="3">1.5.1.2</ecNumber>
    </recommendedName>
</protein>
<dbReference type="EC" id="1.5.1.2" evidence="3"/>